<name>A0A9Q1I655_CONCO</name>
<proteinExistence type="predicted"/>
<reference evidence="2" key="1">
    <citation type="journal article" date="2023" name="Science">
        <title>Genome structures resolve the early diversification of teleost fishes.</title>
        <authorList>
            <person name="Parey E."/>
            <person name="Louis A."/>
            <person name="Montfort J."/>
            <person name="Bouchez O."/>
            <person name="Roques C."/>
            <person name="Iampietro C."/>
            <person name="Lluch J."/>
            <person name="Castinel A."/>
            <person name="Donnadieu C."/>
            <person name="Desvignes T."/>
            <person name="Floi Bucao C."/>
            <person name="Jouanno E."/>
            <person name="Wen M."/>
            <person name="Mejri S."/>
            <person name="Dirks R."/>
            <person name="Jansen H."/>
            <person name="Henkel C."/>
            <person name="Chen W.J."/>
            <person name="Zahm M."/>
            <person name="Cabau C."/>
            <person name="Klopp C."/>
            <person name="Thompson A.W."/>
            <person name="Robinson-Rechavi M."/>
            <person name="Braasch I."/>
            <person name="Lecointre G."/>
            <person name="Bobe J."/>
            <person name="Postlethwait J.H."/>
            <person name="Berthelot C."/>
            <person name="Roest Crollius H."/>
            <person name="Guiguen Y."/>
        </authorList>
    </citation>
    <scope>NUCLEOTIDE SEQUENCE</scope>
    <source>
        <strain evidence="2">Concon-B</strain>
    </source>
</reference>
<accession>A0A9Q1I655</accession>
<sequence>MSSVQAMIQNALRAHVVPKTISSVRIKRLSTGVLFIFWLHFGDVLDPLQVHRILLMALPPLQSRKVNSRGRQDQPTIALVSSEVT</sequence>
<organism evidence="2 3">
    <name type="scientific">Conger conger</name>
    <name type="common">Conger eel</name>
    <name type="synonym">Muraena conger</name>
    <dbReference type="NCBI Taxonomy" id="82655"/>
    <lineage>
        <taxon>Eukaryota</taxon>
        <taxon>Metazoa</taxon>
        <taxon>Chordata</taxon>
        <taxon>Craniata</taxon>
        <taxon>Vertebrata</taxon>
        <taxon>Euteleostomi</taxon>
        <taxon>Actinopterygii</taxon>
        <taxon>Neopterygii</taxon>
        <taxon>Teleostei</taxon>
        <taxon>Anguilliformes</taxon>
        <taxon>Congridae</taxon>
        <taxon>Conger</taxon>
    </lineage>
</organism>
<gene>
    <name evidence="2" type="ORF">COCON_G00039370</name>
</gene>
<feature type="region of interest" description="Disordered" evidence="1">
    <location>
        <begin position="65"/>
        <end position="85"/>
    </location>
</feature>
<dbReference type="OrthoDB" id="2015116at2759"/>
<evidence type="ECO:0000313" key="2">
    <source>
        <dbReference type="EMBL" id="KAJ8285087.1"/>
    </source>
</evidence>
<protein>
    <submittedName>
        <fullName evidence="2">Uncharacterized protein</fullName>
    </submittedName>
</protein>
<dbReference type="Proteomes" id="UP001152803">
    <property type="component" value="Unassembled WGS sequence"/>
</dbReference>
<dbReference type="EMBL" id="JAFJMO010000002">
    <property type="protein sequence ID" value="KAJ8285087.1"/>
    <property type="molecule type" value="Genomic_DNA"/>
</dbReference>
<evidence type="ECO:0000256" key="1">
    <source>
        <dbReference type="SAM" id="MobiDB-lite"/>
    </source>
</evidence>
<keyword evidence="3" id="KW-1185">Reference proteome</keyword>
<comment type="caution">
    <text evidence="2">The sequence shown here is derived from an EMBL/GenBank/DDBJ whole genome shotgun (WGS) entry which is preliminary data.</text>
</comment>
<dbReference type="AlphaFoldDB" id="A0A9Q1I655"/>
<evidence type="ECO:0000313" key="3">
    <source>
        <dbReference type="Proteomes" id="UP001152803"/>
    </source>
</evidence>